<reference evidence="1" key="1">
    <citation type="journal article" date="2014" name="Appl. Environ. Microbiol.">
        <title>Molecular Epidemiology of Cases of Mycoplasma californicum Infection in Japan.</title>
        <authorList>
            <person name="Hata E."/>
            <person name="Suzuki K."/>
            <person name="Hanyu H."/>
            <person name="Itoh M."/>
            <person name="Higuchi H."/>
            <person name="Kobayashi H."/>
        </authorList>
    </citation>
    <scope>NUCLEOTIDE SEQUENCE</scope>
    <source>
        <strain evidence="1">HAZ160_1</strain>
    </source>
</reference>
<organism evidence="1">
    <name type="scientific">Mycoplasmopsis californica HAZ160_1</name>
    <dbReference type="NCBI Taxonomy" id="1397850"/>
    <lineage>
        <taxon>Bacteria</taxon>
        <taxon>Bacillati</taxon>
        <taxon>Mycoplasmatota</taxon>
        <taxon>Mycoplasmoidales</taxon>
        <taxon>Metamycoplasmataceae</taxon>
        <taxon>Mycoplasmopsis</taxon>
    </lineage>
</organism>
<dbReference type="AlphaFoldDB" id="A0AAT9F855"/>
<reference evidence="1" key="4">
    <citation type="submission" date="2024-06" db="EMBL/GenBank/DDBJ databases">
        <authorList>
            <consortium name="Mycoplasma californicum genome sequencing consortium"/>
            <person name="Hata E."/>
            <person name="Tanaka K."/>
            <person name="Tamamura Y."/>
        </authorList>
    </citation>
    <scope>NUCLEOTIDE SEQUENCE</scope>
    <source>
        <strain evidence="1">HAZ160_1</strain>
    </source>
</reference>
<protein>
    <recommendedName>
        <fullName evidence="2">DUF4365 domain-containing protein</fullName>
    </recommendedName>
</protein>
<dbReference type="EMBL" id="AP013353">
    <property type="protein sequence ID" value="BAP01077.1"/>
    <property type="molecule type" value="Genomic_DNA"/>
</dbReference>
<evidence type="ECO:0008006" key="2">
    <source>
        <dbReference type="Google" id="ProtNLM"/>
    </source>
</evidence>
<dbReference type="KEGG" id="mcm:MCAL160_0537"/>
<proteinExistence type="predicted"/>
<sequence length="128" mass="14717">MHGAIATDLSKKLGTEYEVQSLGFNTGKEGTINGRYIDKRVDVTITKNKKAIAGIAVKFVMSNYKQNSNNYFENMLGETVNIRTNNIPYFQIFIISKKMPYYDLHKNISRWDCPSAENLKKICQNEPW</sequence>
<gene>
    <name evidence="1" type="ORF">MCAL160_0537</name>
</gene>
<dbReference type="RefSeq" id="WP_052462008.1">
    <property type="nucleotide sequence ID" value="NZ_AP013353.1"/>
</dbReference>
<reference evidence="1" key="2">
    <citation type="journal article" date="2014" name="Genome Announc.">
        <title>Complete Genome Sequence of Mycoplasma californicum Strain HAZ160_1 from Bovine Mastitic Milk in Japan.</title>
        <authorList>
            <person name="Hata E."/>
            <person name="Murakami K."/>
        </authorList>
    </citation>
    <scope>NUCLEOTIDE SEQUENCE</scope>
    <source>
        <strain evidence="1">HAZ160_1</strain>
    </source>
</reference>
<name>A0AAT9F855_9BACT</name>
<evidence type="ECO:0000313" key="1">
    <source>
        <dbReference type="EMBL" id="BAP01077.1"/>
    </source>
</evidence>
<reference evidence="1" key="3">
    <citation type="journal article" date="2019" name="Vet. Microbiol.">
        <title>Mutations associated with change of susceptibility to lincosamides and/or macrolides in field and laboratory-derived Mycoplasma californicum strains in Japan, and development of a rapid detection method for these mutations.</title>
        <authorList>
            <person name="Hata E."/>
            <person name="Nagai K."/>
            <person name="Murakami K."/>
        </authorList>
    </citation>
    <scope>NUCLEOTIDE SEQUENCE</scope>
    <source>
        <strain evidence="1">HAZ160_1</strain>
    </source>
</reference>
<accession>A0AAT9F855</accession>